<feature type="transmembrane region" description="Helical" evidence="5">
    <location>
        <begin position="275"/>
        <end position="295"/>
    </location>
</feature>
<comment type="subcellular location">
    <subcellularLocation>
        <location evidence="1">Membrane</location>
        <topology evidence="1">Multi-pass membrane protein</topology>
    </subcellularLocation>
</comment>
<evidence type="ECO:0000256" key="5">
    <source>
        <dbReference type="SAM" id="Phobius"/>
    </source>
</evidence>
<sequence>MFVRQAFILTGMFIVRYINKLETKIRFINAAVISVSRSTDTHCLLPYTRAYSLSRAPITMTPSSDYKTEPDAFITIRPPETQLHPEPTPDTGAPPSFESSQFAVIYRRQRKTNSLKITRTPSRFIHLPHAFEFAGWGEVRRVVLSEEDVAVGQSSLESLKRRRVLGQFTASALAGNDVLGSVFYAFPAVVEQGGVFSPISLTIATFILFLWRPIMEELASALPINGAPYTYLLNASSKPLALMAATLLLLDFVSTSVVSAATASAQLGSEVDLPFPSWIIAAMILFLFVVVSLSGLRESARIALTVFSIHAITMCILIIIAANRWREMGNSQLRANWNEGLLKGGTSPRAIIRQIYNGFCLGMLGLTGFECVPSYVSRIKEGQYPNVLRNLHIPAMVLNGLLMLLVLALVPLDVILSEASVLSALGFRAAGPWLRILITVDAVIVLCGTVLTGIFSAGELLAQLAEDRVVPSLFLKTLPFTRAPYMSILTFAGLCALLFASAGGQLQVVSLMFSLVWLTVMSLFPLSLLLLKYNRHRLKREPRASLFVIVLALLIVCVGIAGNIAINPRTFGYFSAYFIGITFFFFLTQHKSSLLKCLYWTIDQYLSLQNWRWTNHWGASLVNAIARTRRQPVCILTKGDEINQLVRMVMYVRKNEETSNLKVVHFYDQEKGIPSELEANIKILDEAFPEISIDLVLVEGTFEPKAVAAVAHNLEIPTSLMFMTCPSSDFPHQIAEFGTRIISL</sequence>
<evidence type="ECO:0008006" key="8">
    <source>
        <dbReference type="Google" id="ProtNLM"/>
    </source>
</evidence>
<dbReference type="EMBL" id="JABXXO010000012">
    <property type="protein sequence ID" value="KAF7762128.1"/>
    <property type="molecule type" value="Genomic_DNA"/>
</dbReference>
<evidence type="ECO:0000256" key="2">
    <source>
        <dbReference type="ARBA" id="ARBA00022692"/>
    </source>
</evidence>
<feature type="transmembrane region" description="Helical" evidence="5">
    <location>
        <begin position="483"/>
        <end position="502"/>
    </location>
</feature>
<feature type="transmembrane region" description="Helical" evidence="5">
    <location>
        <begin position="508"/>
        <end position="531"/>
    </location>
</feature>
<dbReference type="Pfam" id="PF13520">
    <property type="entry name" value="AA_permease_2"/>
    <property type="match status" value="1"/>
</dbReference>
<dbReference type="GO" id="GO:0015171">
    <property type="term" value="F:amino acid transmembrane transporter activity"/>
    <property type="evidence" value="ECO:0007669"/>
    <property type="project" value="TreeGrafter"/>
</dbReference>
<reference evidence="6 7" key="1">
    <citation type="journal article" name="Sci. Rep.">
        <title>Telomere-to-telomere assembled and centromere annotated genomes of the two main subspecies of the button mushroom Agaricus bisporus reveal especially polymorphic chromosome ends.</title>
        <authorList>
            <person name="Sonnenberg A.S.M."/>
            <person name="Sedaghat-Telgerd N."/>
            <person name="Lavrijssen B."/>
            <person name="Ohm R.A."/>
            <person name="Hendrickx P.M."/>
            <person name="Scholtmeijer K."/>
            <person name="Baars J.J.P."/>
            <person name="van Peer A."/>
        </authorList>
    </citation>
    <scope>NUCLEOTIDE SEQUENCE [LARGE SCALE GENOMIC DNA]</scope>
    <source>
        <strain evidence="6 7">H119_p4</strain>
    </source>
</reference>
<feature type="transmembrane region" description="Helical" evidence="5">
    <location>
        <begin position="192"/>
        <end position="211"/>
    </location>
</feature>
<evidence type="ECO:0000256" key="4">
    <source>
        <dbReference type="ARBA" id="ARBA00023136"/>
    </source>
</evidence>
<dbReference type="AlphaFoldDB" id="A0A8H7EXB0"/>
<feature type="transmembrane region" description="Helical" evidence="5">
    <location>
        <begin position="436"/>
        <end position="462"/>
    </location>
</feature>
<dbReference type="InterPro" id="IPR002293">
    <property type="entry name" value="AA/rel_permease1"/>
</dbReference>
<dbReference type="Gene3D" id="1.20.1740.10">
    <property type="entry name" value="Amino acid/polyamine transporter I"/>
    <property type="match status" value="1"/>
</dbReference>
<keyword evidence="2 5" id="KW-0812">Transmembrane</keyword>
<dbReference type="Proteomes" id="UP000629468">
    <property type="component" value="Unassembled WGS sequence"/>
</dbReference>
<proteinExistence type="predicted"/>
<evidence type="ECO:0000256" key="3">
    <source>
        <dbReference type="ARBA" id="ARBA00022989"/>
    </source>
</evidence>
<feature type="transmembrane region" description="Helical" evidence="5">
    <location>
        <begin position="571"/>
        <end position="588"/>
    </location>
</feature>
<dbReference type="GO" id="GO:0005886">
    <property type="term" value="C:plasma membrane"/>
    <property type="evidence" value="ECO:0007669"/>
    <property type="project" value="TreeGrafter"/>
</dbReference>
<feature type="transmembrane region" description="Helical" evidence="5">
    <location>
        <begin position="397"/>
        <end position="416"/>
    </location>
</feature>
<gene>
    <name evidence="6" type="ORF">Agabi119p4_8721</name>
</gene>
<organism evidence="6 7">
    <name type="scientific">Agaricus bisporus var. burnettii</name>
    <dbReference type="NCBI Taxonomy" id="192524"/>
    <lineage>
        <taxon>Eukaryota</taxon>
        <taxon>Fungi</taxon>
        <taxon>Dikarya</taxon>
        <taxon>Basidiomycota</taxon>
        <taxon>Agaricomycotina</taxon>
        <taxon>Agaricomycetes</taxon>
        <taxon>Agaricomycetidae</taxon>
        <taxon>Agaricales</taxon>
        <taxon>Agaricineae</taxon>
        <taxon>Agaricaceae</taxon>
        <taxon>Agaricus</taxon>
    </lineage>
</organism>
<feature type="transmembrane region" description="Helical" evidence="5">
    <location>
        <begin position="240"/>
        <end position="263"/>
    </location>
</feature>
<protein>
    <recommendedName>
        <fullName evidence="8">Amino acid permease/ SLC12A domain-containing protein</fullName>
    </recommendedName>
</protein>
<evidence type="ECO:0000256" key="1">
    <source>
        <dbReference type="ARBA" id="ARBA00004141"/>
    </source>
</evidence>
<feature type="transmembrane region" description="Helical" evidence="5">
    <location>
        <begin position="355"/>
        <end position="376"/>
    </location>
</feature>
<keyword evidence="4 5" id="KW-0472">Membrane</keyword>
<name>A0A8H7EXB0_AGABI</name>
<comment type="caution">
    <text evidence="6">The sequence shown here is derived from an EMBL/GenBank/DDBJ whole genome shotgun (WGS) entry which is preliminary data.</text>
</comment>
<feature type="transmembrane region" description="Helical" evidence="5">
    <location>
        <begin position="302"/>
        <end position="322"/>
    </location>
</feature>
<evidence type="ECO:0000313" key="7">
    <source>
        <dbReference type="Proteomes" id="UP000629468"/>
    </source>
</evidence>
<dbReference type="PANTHER" id="PTHR43243">
    <property type="entry name" value="INNER MEMBRANE TRANSPORTER YGJI-RELATED"/>
    <property type="match status" value="1"/>
</dbReference>
<keyword evidence="3 5" id="KW-1133">Transmembrane helix</keyword>
<feature type="transmembrane region" description="Helical" evidence="5">
    <location>
        <begin position="543"/>
        <end position="565"/>
    </location>
</feature>
<evidence type="ECO:0000313" key="6">
    <source>
        <dbReference type="EMBL" id="KAF7762128.1"/>
    </source>
</evidence>
<accession>A0A8H7EXB0</accession>
<dbReference type="PANTHER" id="PTHR43243:SF20">
    <property type="entry name" value="CATIONIC AMINO ACID TRANSPORTER 3"/>
    <property type="match status" value="1"/>
</dbReference>